<evidence type="ECO:0000256" key="1">
    <source>
        <dbReference type="SAM" id="SignalP"/>
    </source>
</evidence>
<dbReference type="STRING" id="320778.ABT57_07650"/>
<feature type="chain" id="PRO_5005252852" evidence="1">
    <location>
        <begin position="23"/>
        <end position="169"/>
    </location>
</feature>
<sequence length="169" mass="18411">MKRLTRLFVATAFGSTALLAHASISYLSVDELGLTSLSESEMSSLRGGFVSISDNIINIGLSISTAINGETVYSTHIADFTINNGILTSRDGRDTYDYGDPVKIISHGYNNIVKGKPGSDVMGVFVQNSKDNTVINNQTVLDIEADIKSFNQQTLFKTRLENSILYNGY</sequence>
<dbReference type="PATRIC" id="fig|320778.3.peg.1655"/>
<dbReference type="EMBL" id="LDOU01000006">
    <property type="protein sequence ID" value="KLV10414.1"/>
    <property type="molecule type" value="Genomic_DNA"/>
</dbReference>
<dbReference type="RefSeq" id="WP_047884579.1">
    <property type="nucleotide sequence ID" value="NZ_CP071326.1"/>
</dbReference>
<protein>
    <submittedName>
        <fullName evidence="2">Uncharacterized protein</fullName>
    </submittedName>
</protein>
<organism evidence="2 3">
    <name type="scientific">Photobacterium ganghwense</name>
    <dbReference type="NCBI Taxonomy" id="320778"/>
    <lineage>
        <taxon>Bacteria</taxon>
        <taxon>Pseudomonadati</taxon>
        <taxon>Pseudomonadota</taxon>
        <taxon>Gammaproteobacteria</taxon>
        <taxon>Vibrionales</taxon>
        <taxon>Vibrionaceae</taxon>
        <taxon>Photobacterium</taxon>
    </lineage>
</organism>
<keyword evidence="1" id="KW-0732">Signal</keyword>
<evidence type="ECO:0000313" key="2">
    <source>
        <dbReference type="EMBL" id="KLV10414.1"/>
    </source>
</evidence>
<keyword evidence="3" id="KW-1185">Reference proteome</keyword>
<accession>A0A0J1HFN7</accession>
<proteinExistence type="predicted"/>
<comment type="caution">
    <text evidence="2">The sequence shown here is derived from an EMBL/GenBank/DDBJ whole genome shotgun (WGS) entry which is preliminary data.</text>
</comment>
<name>A0A0J1HFN7_9GAMM</name>
<gene>
    <name evidence="2" type="ORF">ABT57_07650</name>
</gene>
<dbReference type="AlphaFoldDB" id="A0A0J1HFN7"/>
<evidence type="ECO:0000313" key="3">
    <source>
        <dbReference type="Proteomes" id="UP000035909"/>
    </source>
</evidence>
<dbReference type="OrthoDB" id="5814522at2"/>
<reference evidence="2 3" key="1">
    <citation type="submission" date="2015-05" db="EMBL/GenBank/DDBJ databases">
        <title>Photobacterium galathea sp. nov.</title>
        <authorList>
            <person name="Machado H."/>
            <person name="Gram L."/>
        </authorList>
    </citation>
    <scope>NUCLEOTIDE SEQUENCE [LARGE SCALE GENOMIC DNA]</scope>
    <source>
        <strain evidence="2 3">DSM 22954</strain>
    </source>
</reference>
<feature type="signal peptide" evidence="1">
    <location>
        <begin position="1"/>
        <end position="22"/>
    </location>
</feature>
<dbReference type="Proteomes" id="UP000035909">
    <property type="component" value="Unassembled WGS sequence"/>
</dbReference>